<dbReference type="EMBL" id="PNBA02000001">
    <property type="protein sequence ID" value="KAG6435252.1"/>
    <property type="molecule type" value="Genomic_DNA"/>
</dbReference>
<dbReference type="PANTHER" id="PTHR33780:SF10">
    <property type="entry name" value="TRANSMEMBRANE PROTEIN"/>
    <property type="match status" value="1"/>
</dbReference>
<feature type="transmembrane region" description="Helical" evidence="1">
    <location>
        <begin position="44"/>
        <end position="61"/>
    </location>
</feature>
<keyword evidence="1" id="KW-1133">Transmembrane helix</keyword>
<keyword evidence="3" id="KW-1185">Reference proteome</keyword>
<dbReference type="AlphaFoldDB" id="A0A8X9AAN9"/>
<protein>
    <submittedName>
        <fullName evidence="2">Uncharacterized protein</fullName>
    </submittedName>
</protein>
<evidence type="ECO:0000313" key="2">
    <source>
        <dbReference type="EMBL" id="KAG6435252.1"/>
    </source>
</evidence>
<evidence type="ECO:0000256" key="1">
    <source>
        <dbReference type="SAM" id="Phobius"/>
    </source>
</evidence>
<evidence type="ECO:0000313" key="3">
    <source>
        <dbReference type="Proteomes" id="UP000298416"/>
    </source>
</evidence>
<comment type="caution">
    <text evidence="2">The sequence shown here is derived from an EMBL/GenBank/DDBJ whole genome shotgun (WGS) entry which is preliminary data.</text>
</comment>
<organism evidence="2">
    <name type="scientific">Salvia splendens</name>
    <name type="common">Scarlet sage</name>
    <dbReference type="NCBI Taxonomy" id="180675"/>
    <lineage>
        <taxon>Eukaryota</taxon>
        <taxon>Viridiplantae</taxon>
        <taxon>Streptophyta</taxon>
        <taxon>Embryophyta</taxon>
        <taxon>Tracheophyta</taxon>
        <taxon>Spermatophyta</taxon>
        <taxon>Magnoliopsida</taxon>
        <taxon>eudicotyledons</taxon>
        <taxon>Gunneridae</taxon>
        <taxon>Pentapetalae</taxon>
        <taxon>asterids</taxon>
        <taxon>lamiids</taxon>
        <taxon>Lamiales</taxon>
        <taxon>Lamiaceae</taxon>
        <taxon>Nepetoideae</taxon>
        <taxon>Mentheae</taxon>
        <taxon>Salviinae</taxon>
        <taxon>Salvia</taxon>
        <taxon>Salvia subgen. Calosphace</taxon>
        <taxon>core Calosphace</taxon>
    </lineage>
</organism>
<keyword evidence="1" id="KW-0472">Membrane</keyword>
<dbReference type="PANTHER" id="PTHR33780">
    <property type="entry name" value="EXPRESSED PROTEIN"/>
    <property type="match status" value="1"/>
</dbReference>
<reference evidence="2" key="1">
    <citation type="submission" date="2018-01" db="EMBL/GenBank/DDBJ databases">
        <authorList>
            <person name="Mao J.F."/>
        </authorList>
    </citation>
    <scope>NUCLEOTIDE SEQUENCE</scope>
    <source>
        <strain evidence="2">Huo1</strain>
        <tissue evidence="2">Leaf</tissue>
    </source>
</reference>
<keyword evidence="1" id="KW-0812">Transmembrane</keyword>
<accession>A0A8X9AAN9</accession>
<gene>
    <name evidence="2" type="ORF">SASPL_100122</name>
</gene>
<reference evidence="2" key="2">
    <citation type="submission" date="2020-08" db="EMBL/GenBank/DDBJ databases">
        <title>Plant Genome Project.</title>
        <authorList>
            <person name="Zhang R.-G."/>
        </authorList>
    </citation>
    <scope>NUCLEOTIDE SEQUENCE</scope>
    <source>
        <strain evidence="2">Huo1</strain>
        <tissue evidence="2">Leaf</tissue>
    </source>
</reference>
<feature type="transmembrane region" description="Helical" evidence="1">
    <location>
        <begin position="136"/>
        <end position="157"/>
    </location>
</feature>
<dbReference type="Proteomes" id="UP000298416">
    <property type="component" value="Unassembled WGS sequence"/>
</dbReference>
<proteinExistence type="predicted"/>
<name>A0A8X9AAN9_SALSN</name>
<sequence length="190" mass="21215">MVSFNSSQLLSQKINSVVEIAQQRKEDEKGDFQKLNCDDTDHRSGLLAVSLMFIVFLYPRLSLDIVKAGLNHTLLLVGAELIENDYCLNVYDATQTVKARSSLGKSFVLWLADTSAASNSSDQKDSSKKSSGGSTLLEVLLVCLGLVAVGAFSVFLFKLWQRNKREEQHARLLRLFEQDDELEVELGIRD</sequence>